<dbReference type="SUPFAM" id="SSF63748">
    <property type="entry name" value="Tudor/PWWP/MBT"/>
    <property type="match status" value="1"/>
</dbReference>
<accession>A0AAD7JWL8</accession>
<feature type="compositionally biased region" description="Basic and acidic residues" evidence="1">
    <location>
        <begin position="213"/>
        <end position="225"/>
    </location>
</feature>
<protein>
    <recommendedName>
        <fullName evidence="2">PWWP domain-containing protein</fullName>
    </recommendedName>
</protein>
<feature type="domain" description="PWWP" evidence="2">
    <location>
        <begin position="346"/>
        <end position="419"/>
    </location>
</feature>
<feature type="region of interest" description="Disordered" evidence="1">
    <location>
        <begin position="61"/>
        <end position="141"/>
    </location>
</feature>
<dbReference type="SMART" id="SM00293">
    <property type="entry name" value="PWWP"/>
    <property type="match status" value="1"/>
</dbReference>
<proteinExistence type="predicted"/>
<dbReference type="PROSITE" id="PS50812">
    <property type="entry name" value="PWWP"/>
    <property type="match status" value="1"/>
</dbReference>
<feature type="compositionally biased region" description="Basic and acidic residues" evidence="1">
    <location>
        <begin position="279"/>
        <end position="300"/>
    </location>
</feature>
<feature type="compositionally biased region" description="Low complexity" evidence="1">
    <location>
        <begin position="301"/>
        <end position="329"/>
    </location>
</feature>
<feature type="compositionally biased region" description="Polar residues" evidence="1">
    <location>
        <begin position="29"/>
        <end position="42"/>
    </location>
</feature>
<feature type="compositionally biased region" description="Polar residues" evidence="1">
    <location>
        <begin position="124"/>
        <end position="141"/>
    </location>
</feature>
<evidence type="ECO:0000259" key="2">
    <source>
        <dbReference type="PROSITE" id="PS50812"/>
    </source>
</evidence>
<reference evidence="3" key="1">
    <citation type="submission" date="2023-03" db="EMBL/GenBank/DDBJ databases">
        <title>Massive genome expansion in bonnet fungi (Mycena s.s.) driven by repeated elements and novel gene families across ecological guilds.</title>
        <authorList>
            <consortium name="Lawrence Berkeley National Laboratory"/>
            <person name="Harder C.B."/>
            <person name="Miyauchi S."/>
            <person name="Viragh M."/>
            <person name="Kuo A."/>
            <person name="Thoen E."/>
            <person name="Andreopoulos B."/>
            <person name="Lu D."/>
            <person name="Skrede I."/>
            <person name="Drula E."/>
            <person name="Henrissat B."/>
            <person name="Morin E."/>
            <person name="Kohler A."/>
            <person name="Barry K."/>
            <person name="LaButti K."/>
            <person name="Morin E."/>
            <person name="Salamov A."/>
            <person name="Lipzen A."/>
            <person name="Mereny Z."/>
            <person name="Hegedus B."/>
            <person name="Baldrian P."/>
            <person name="Stursova M."/>
            <person name="Weitz H."/>
            <person name="Taylor A."/>
            <person name="Grigoriev I.V."/>
            <person name="Nagy L.G."/>
            <person name="Martin F."/>
            <person name="Kauserud H."/>
        </authorList>
    </citation>
    <scope>NUCLEOTIDE SEQUENCE</scope>
    <source>
        <strain evidence="3">CBHHK182m</strain>
    </source>
</reference>
<feature type="compositionally biased region" description="Basic and acidic residues" evidence="1">
    <location>
        <begin position="15"/>
        <end position="28"/>
    </location>
</feature>
<dbReference type="Gene3D" id="2.30.30.140">
    <property type="match status" value="1"/>
</dbReference>
<keyword evidence="4" id="KW-1185">Reference proteome</keyword>
<evidence type="ECO:0000313" key="4">
    <source>
        <dbReference type="Proteomes" id="UP001215598"/>
    </source>
</evidence>
<feature type="region of interest" description="Disordered" evidence="1">
    <location>
        <begin position="213"/>
        <end position="240"/>
    </location>
</feature>
<feature type="compositionally biased region" description="Polar residues" evidence="1">
    <location>
        <begin position="1"/>
        <end position="12"/>
    </location>
</feature>
<dbReference type="Proteomes" id="UP001215598">
    <property type="component" value="Unassembled WGS sequence"/>
</dbReference>
<gene>
    <name evidence="3" type="ORF">B0H16DRAFT_1685191</name>
</gene>
<feature type="region of interest" description="Disordered" evidence="1">
    <location>
        <begin position="1"/>
        <end position="42"/>
    </location>
</feature>
<name>A0AAD7JWL8_9AGAR</name>
<feature type="compositionally biased region" description="Basic and acidic residues" evidence="1">
    <location>
        <begin position="61"/>
        <end position="113"/>
    </location>
</feature>
<dbReference type="InterPro" id="IPR000313">
    <property type="entry name" value="PWWP_dom"/>
</dbReference>
<feature type="region of interest" description="Disordered" evidence="1">
    <location>
        <begin position="258"/>
        <end position="339"/>
    </location>
</feature>
<evidence type="ECO:0000256" key="1">
    <source>
        <dbReference type="SAM" id="MobiDB-lite"/>
    </source>
</evidence>
<dbReference type="EMBL" id="JARKIB010000013">
    <property type="protein sequence ID" value="KAJ7773372.1"/>
    <property type="molecule type" value="Genomic_DNA"/>
</dbReference>
<dbReference type="Pfam" id="PF00855">
    <property type="entry name" value="PWWP"/>
    <property type="match status" value="1"/>
</dbReference>
<organism evidence="3 4">
    <name type="scientific">Mycena metata</name>
    <dbReference type="NCBI Taxonomy" id="1033252"/>
    <lineage>
        <taxon>Eukaryota</taxon>
        <taxon>Fungi</taxon>
        <taxon>Dikarya</taxon>
        <taxon>Basidiomycota</taxon>
        <taxon>Agaricomycotina</taxon>
        <taxon>Agaricomycetes</taxon>
        <taxon>Agaricomycetidae</taxon>
        <taxon>Agaricales</taxon>
        <taxon>Marasmiineae</taxon>
        <taxon>Mycenaceae</taxon>
        <taxon>Mycena</taxon>
    </lineage>
</organism>
<dbReference type="AlphaFoldDB" id="A0AAD7JWL8"/>
<sequence length="476" mass="53808">MSGNRASTSRISTAMKRDSFAAELERDPNSSPAKRQAFTSNMAHASLERQLVAAQTTKLELETKLREKDTQIEKLKRDRQWFSDREQEEREEKEREQAEHQQETQKKDSELRTLRSSLADLQGAHSNLQRSTSQTIASQKSQITALRRQTSLLEEEVSQFKRLAEERSQTIDGVMKALVGSFSLEESNKEGAPTATDGARLEQVQQPVSIAEQRKQELEAERSSRLETQPALAELDAQPEKIEELEPELFELGGEIAGARHVPPSTSVLTSRDTTPDVVLRDNPEARQIERGHLKRDTPHSTRSAAASASASAPVSAPPAAASSSTPSRDPIRDLGRLSGQKRVEPGTLVWAKAVSFPWWPAIVFHDRNEYIPARVLHETLQERKKKKSKKDWYIVRFFDKTKSWCHIPIDKMRTLGEIKELDQDMLSKNSQMQKESDWGRHKTLFAECQHAYEEAIDDMESGDEKEAFLQGMKGG</sequence>
<feature type="compositionally biased region" description="Polar residues" evidence="1">
    <location>
        <begin position="264"/>
        <end position="273"/>
    </location>
</feature>
<comment type="caution">
    <text evidence="3">The sequence shown here is derived from an EMBL/GenBank/DDBJ whole genome shotgun (WGS) entry which is preliminary data.</text>
</comment>
<evidence type="ECO:0000313" key="3">
    <source>
        <dbReference type="EMBL" id="KAJ7773372.1"/>
    </source>
</evidence>